<evidence type="ECO:0000313" key="2">
    <source>
        <dbReference type="Proteomes" id="UP000242519"/>
    </source>
</evidence>
<dbReference type="AlphaFoldDB" id="A0A218Z0P6"/>
<name>A0A218Z0P6_9HELO</name>
<reference evidence="1 2" key="1">
    <citation type="submission" date="2017-04" db="EMBL/GenBank/DDBJ databases">
        <title>Draft genome sequence of Marssonina coronaria NL1: causal agent of apple blotch.</title>
        <authorList>
            <person name="Cheng Q."/>
        </authorList>
    </citation>
    <scope>NUCLEOTIDE SEQUENCE [LARGE SCALE GENOMIC DNA]</scope>
    <source>
        <strain evidence="1 2">NL1</strain>
    </source>
</reference>
<sequence length="189" mass="19851">MPTQIPATTTAPNPACANRLEVGFDIEFAAALLVAPDTALETLDAAESAAEGLWTTDETTPAPMPVYVAAKEEARSLALDSTTLASDEQTASHGDPLQAQPQCNQVSRCKAGWLPARAFGAQLFGRQTRGHRRAPLSPTLLSTPGEYACPHLPMRVAVCCVDFKTGSRGAVMNPCRLAGIVDCLDGKSG</sequence>
<keyword evidence="2" id="KW-1185">Reference proteome</keyword>
<gene>
    <name evidence="1" type="ORF">B2J93_7030</name>
</gene>
<dbReference type="InParanoid" id="A0A218Z0P6"/>
<accession>A0A218Z0P6</accession>
<dbReference type="EMBL" id="MZNU01000274">
    <property type="protein sequence ID" value="OWP01518.1"/>
    <property type="molecule type" value="Genomic_DNA"/>
</dbReference>
<proteinExistence type="predicted"/>
<protein>
    <submittedName>
        <fullName evidence="1">Uncharacterized protein</fullName>
    </submittedName>
</protein>
<evidence type="ECO:0000313" key="1">
    <source>
        <dbReference type="EMBL" id="OWP01518.1"/>
    </source>
</evidence>
<organism evidence="1 2">
    <name type="scientific">Diplocarpon coronariae</name>
    <dbReference type="NCBI Taxonomy" id="2795749"/>
    <lineage>
        <taxon>Eukaryota</taxon>
        <taxon>Fungi</taxon>
        <taxon>Dikarya</taxon>
        <taxon>Ascomycota</taxon>
        <taxon>Pezizomycotina</taxon>
        <taxon>Leotiomycetes</taxon>
        <taxon>Helotiales</taxon>
        <taxon>Drepanopezizaceae</taxon>
        <taxon>Diplocarpon</taxon>
    </lineage>
</organism>
<comment type="caution">
    <text evidence="1">The sequence shown here is derived from an EMBL/GenBank/DDBJ whole genome shotgun (WGS) entry which is preliminary data.</text>
</comment>
<dbReference type="Proteomes" id="UP000242519">
    <property type="component" value="Unassembled WGS sequence"/>
</dbReference>